<feature type="compositionally biased region" description="Low complexity" evidence="1">
    <location>
        <begin position="303"/>
        <end position="315"/>
    </location>
</feature>
<evidence type="ECO:0000313" key="4">
    <source>
        <dbReference type="Proteomes" id="UP000242444"/>
    </source>
</evidence>
<keyword evidence="4" id="KW-1185">Reference proteome</keyword>
<feature type="signal peptide" evidence="2">
    <location>
        <begin position="1"/>
        <end position="23"/>
    </location>
</feature>
<organism evidence="3 4">
    <name type="scientific">Amycolatopsis antarctica</name>
    <dbReference type="NCBI Taxonomy" id="1854586"/>
    <lineage>
        <taxon>Bacteria</taxon>
        <taxon>Bacillati</taxon>
        <taxon>Actinomycetota</taxon>
        <taxon>Actinomycetes</taxon>
        <taxon>Pseudonocardiales</taxon>
        <taxon>Pseudonocardiaceae</taxon>
        <taxon>Amycolatopsis</taxon>
    </lineage>
</organism>
<dbReference type="Proteomes" id="UP000242444">
    <property type="component" value="Unassembled WGS sequence"/>
</dbReference>
<feature type="region of interest" description="Disordered" evidence="1">
    <location>
        <begin position="36"/>
        <end position="66"/>
    </location>
</feature>
<evidence type="ECO:0008006" key="5">
    <source>
        <dbReference type="Google" id="ProtNLM"/>
    </source>
</evidence>
<reference evidence="3 4" key="1">
    <citation type="submission" date="2017-07" db="EMBL/GenBank/DDBJ databases">
        <title>Amycolatopsis antarcticus sp. nov., isolated from the surface of an Antarcticus brown macroalga.</title>
        <authorList>
            <person name="Wang J."/>
            <person name="Leiva S."/>
            <person name="Huang J."/>
            <person name="Huang Y."/>
        </authorList>
    </citation>
    <scope>NUCLEOTIDE SEQUENCE [LARGE SCALE GENOMIC DNA]</scope>
    <source>
        <strain evidence="3 4">AU-G6</strain>
    </source>
</reference>
<feature type="chain" id="PRO_5013238238" description="Heavy metal-binding domain-containing protein" evidence="2">
    <location>
        <begin position="24"/>
        <end position="324"/>
    </location>
</feature>
<keyword evidence="2" id="KW-0732">Signal</keyword>
<dbReference type="EMBL" id="NKYE01000023">
    <property type="protein sequence ID" value="OZM70152.1"/>
    <property type="molecule type" value="Genomic_DNA"/>
</dbReference>
<dbReference type="RefSeq" id="WP_094865799.1">
    <property type="nucleotide sequence ID" value="NZ_NKYE01000023.1"/>
</dbReference>
<dbReference type="AlphaFoldDB" id="A0A263CVI9"/>
<protein>
    <recommendedName>
        <fullName evidence="5">Heavy metal-binding domain-containing protein</fullName>
    </recommendedName>
</protein>
<evidence type="ECO:0000256" key="2">
    <source>
        <dbReference type="SAM" id="SignalP"/>
    </source>
</evidence>
<comment type="caution">
    <text evidence="3">The sequence shown here is derived from an EMBL/GenBank/DDBJ whole genome shotgun (WGS) entry which is preliminary data.</text>
</comment>
<dbReference type="OrthoDB" id="128043at2"/>
<gene>
    <name evidence="3" type="ORF">CFN78_26635</name>
</gene>
<name>A0A263CVI9_9PSEU</name>
<sequence>MNVPTRLAAYGAVLVLAAGGAWAVGTAVGPLGAAADGGTGAHGEQAVHGTDAGHGDTHGDVSGAAAEAPGGLVSTAAGYTLVPLATTVAAGPEQPFSFRVTGPDGRPVTAYEVEHEKPLHLIVVRRDTSAFQHVHPELGPDGTWTVPLDTTAPGSYRVFADFVPSGGPALTLGTDLSVAGEFTPVTHAESRDTTVDGYRVWLDGDLTPGRTSRLTLAVARDGEPVTDLQPYLGAYGHLVALRAGDLAYLHVHPDGEPGDGRTAPGPTVTFFAEVPTAGTYRMFLDFQHEGTVRTAEFTVGTAPAAATHPPGAPEPAHGHGPADE</sequence>
<feature type="region of interest" description="Disordered" evidence="1">
    <location>
        <begin position="303"/>
        <end position="324"/>
    </location>
</feature>
<evidence type="ECO:0000313" key="3">
    <source>
        <dbReference type="EMBL" id="OZM70152.1"/>
    </source>
</evidence>
<evidence type="ECO:0000256" key="1">
    <source>
        <dbReference type="SAM" id="MobiDB-lite"/>
    </source>
</evidence>
<proteinExistence type="predicted"/>
<dbReference type="InParanoid" id="A0A263CVI9"/>
<accession>A0A263CVI9</accession>